<sequence length="110" mass="12655">MDISVRYEKDVKTVRISGDINLLDIDRVQRVLAWPEQCREIRFDLAEVDFVNTSFVNMLCALHNKNPQRKLSAINPSEFVRHIFSLTQVDSFVTVIVPAVWETGELATAY</sequence>
<accession>A0A1F7FCK8</accession>
<dbReference type="PROSITE" id="PS50801">
    <property type="entry name" value="STAS"/>
    <property type="match status" value="1"/>
</dbReference>
<dbReference type="CDD" id="cd07043">
    <property type="entry name" value="STAS_anti-anti-sigma_factors"/>
    <property type="match status" value="1"/>
</dbReference>
<comment type="caution">
    <text evidence="2">The sequence shown here is derived from an EMBL/GenBank/DDBJ whole genome shotgun (WGS) entry which is preliminary data.</text>
</comment>
<organism evidence="2 3">
    <name type="scientific">Candidatus Raymondbacteria bacterium RIFOXYD12_FULL_49_13</name>
    <dbReference type="NCBI Taxonomy" id="1817890"/>
    <lineage>
        <taxon>Bacteria</taxon>
        <taxon>Raymondiibacteriota</taxon>
    </lineage>
</organism>
<evidence type="ECO:0000313" key="3">
    <source>
        <dbReference type="Proteomes" id="UP000179243"/>
    </source>
</evidence>
<dbReference type="Gene3D" id="3.30.750.24">
    <property type="entry name" value="STAS domain"/>
    <property type="match status" value="1"/>
</dbReference>
<dbReference type="SUPFAM" id="SSF52091">
    <property type="entry name" value="SpoIIaa-like"/>
    <property type="match status" value="1"/>
</dbReference>
<reference evidence="2 3" key="1">
    <citation type="journal article" date="2016" name="Nat. Commun.">
        <title>Thousands of microbial genomes shed light on interconnected biogeochemical processes in an aquifer system.</title>
        <authorList>
            <person name="Anantharaman K."/>
            <person name="Brown C.T."/>
            <person name="Hug L.A."/>
            <person name="Sharon I."/>
            <person name="Castelle C.J."/>
            <person name="Probst A.J."/>
            <person name="Thomas B.C."/>
            <person name="Singh A."/>
            <person name="Wilkins M.J."/>
            <person name="Karaoz U."/>
            <person name="Brodie E.L."/>
            <person name="Williams K.H."/>
            <person name="Hubbard S.S."/>
            <person name="Banfield J.F."/>
        </authorList>
    </citation>
    <scope>NUCLEOTIDE SEQUENCE [LARGE SCALE GENOMIC DNA]</scope>
</reference>
<dbReference type="AlphaFoldDB" id="A0A1F7FCK8"/>
<feature type="domain" description="STAS" evidence="1">
    <location>
        <begin position="1"/>
        <end position="110"/>
    </location>
</feature>
<proteinExistence type="predicted"/>
<protein>
    <recommendedName>
        <fullName evidence="1">STAS domain-containing protein</fullName>
    </recommendedName>
</protein>
<dbReference type="InterPro" id="IPR036513">
    <property type="entry name" value="STAS_dom_sf"/>
</dbReference>
<evidence type="ECO:0000313" key="2">
    <source>
        <dbReference type="EMBL" id="OGK04419.1"/>
    </source>
</evidence>
<dbReference type="EMBL" id="MFYX01000073">
    <property type="protein sequence ID" value="OGK04419.1"/>
    <property type="molecule type" value="Genomic_DNA"/>
</dbReference>
<evidence type="ECO:0000259" key="1">
    <source>
        <dbReference type="PROSITE" id="PS50801"/>
    </source>
</evidence>
<dbReference type="InterPro" id="IPR002645">
    <property type="entry name" value="STAS_dom"/>
</dbReference>
<gene>
    <name evidence="2" type="ORF">A2519_18620</name>
</gene>
<dbReference type="Pfam" id="PF01740">
    <property type="entry name" value="STAS"/>
    <property type="match status" value="1"/>
</dbReference>
<dbReference type="Proteomes" id="UP000179243">
    <property type="component" value="Unassembled WGS sequence"/>
</dbReference>
<name>A0A1F7FCK8_UNCRA</name>